<dbReference type="Pfam" id="PF00017">
    <property type="entry name" value="SH2"/>
    <property type="match status" value="1"/>
</dbReference>
<dbReference type="InterPro" id="IPR013801">
    <property type="entry name" value="STAT_TF_DNA-bd"/>
</dbReference>
<evidence type="ECO:0000256" key="10">
    <source>
        <dbReference type="ARBA" id="ARBA00022990"/>
    </source>
</evidence>
<evidence type="ECO:0000256" key="6">
    <source>
        <dbReference type="ARBA" id="ARBA00022499"/>
    </source>
</evidence>
<evidence type="ECO:0000256" key="1">
    <source>
        <dbReference type="ARBA" id="ARBA00004123"/>
    </source>
</evidence>
<comment type="subcellular location">
    <subcellularLocation>
        <location evidence="2 19">Cytoplasm</location>
    </subcellularLocation>
    <subcellularLocation>
        <location evidence="1 19">Nucleus</location>
    </subcellularLocation>
</comment>
<comment type="caution">
    <text evidence="22">The sequence shown here is derived from an EMBL/GenBank/DDBJ whole genome shotgun (WGS) entry which is preliminary data.</text>
</comment>
<dbReference type="InterPro" id="IPR036535">
    <property type="entry name" value="STAT_N_sf"/>
</dbReference>
<dbReference type="GO" id="GO:0051093">
    <property type="term" value="P:negative regulation of developmental process"/>
    <property type="evidence" value="ECO:0007669"/>
    <property type="project" value="UniProtKB-ARBA"/>
</dbReference>
<dbReference type="SMART" id="SM00964">
    <property type="entry name" value="STAT_int"/>
    <property type="match status" value="1"/>
</dbReference>
<evidence type="ECO:0000256" key="18">
    <source>
        <dbReference type="PROSITE-ProRule" id="PRU00191"/>
    </source>
</evidence>
<keyword evidence="13 20" id="KW-0175">Coiled coil</keyword>
<sequence>MALWYQLQQLDSRYLEQIGQLYDDAFPMEVRQYLSQWIESIDWDTVALDESLARLRFHDLLSKLDELYGRLNPSNNFLLQHNFRKIQRNLQEHFQENPTYMAMIISNSMKEERRILEIAIRTQENMGSPQGNVVIKKQKQLDSQVNELKKKVQEAKQDIGVLEDLQKEHDFKTKTLQSRMEVETTIQIAKEIQLEELKIREMFLKLNTMRQAVVMEVFIALNLADLTENMLISEKLPEWKQRQQMACIGGPSNACLDQLQNWFTSVAECLQQIRHQLNTLQELVQNFTYDNDPIALNMCSMQEQVLLLFKTLLINSMVVERQPCMATHPERPLVLKTNSQFTVQLRLLVKLPDLNCQLKVKVSLDKDLTDKNTFKGFNILGTSTKVMNMEESNGCLSAEFRHLSPLLITEQLHSLSFETQLKQSDITIDITTTSLPIVIISHNSQIPGAWASIIWFNMLCTDYQNLWFFLNPPPIMWGELAKVLSWQFSSITKRGLNTDQLSMLADKLLGPEAQGDPDTAVNWCKFIKENIHGTLFSFWLWLDSILELIKKHLLSFWTDGYIMGFVSKEMERALLKNQESGTFLLRFSESHLGGITFTWVKQANGKAKFMSVEPYTKNRLSALPIADIIRDYKVIADGVVPENPLKFLYPDIPKDVVFGKHDNICPYIPTILITISLNTSPPSCSSPEPPLSPGMCHMLSQHISPFEIESVVS</sequence>
<feature type="domain" description="SH2" evidence="21">
    <location>
        <begin position="557"/>
        <end position="634"/>
    </location>
</feature>
<dbReference type="SUPFAM" id="SSF47655">
    <property type="entry name" value="STAT"/>
    <property type="match status" value="1"/>
</dbReference>
<keyword evidence="11 18" id="KW-0727">SH2 domain</keyword>
<evidence type="ECO:0000256" key="8">
    <source>
        <dbReference type="ARBA" id="ARBA00022765"/>
    </source>
</evidence>
<dbReference type="PROSITE" id="PS50001">
    <property type="entry name" value="SH2"/>
    <property type="match status" value="1"/>
</dbReference>
<dbReference type="GO" id="GO:0060429">
    <property type="term" value="P:epithelium development"/>
    <property type="evidence" value="ECO:0007669"/>
    <property type="project" value="UniProtKB-ARBA"/>
</dbReference>
<dbReference type="Pfam" id="PF02865">
    <property type="entry name" value="STAT_int"/>
    <property type="match status" value="1"/>
</dbReference>
<dbReference type="InterPro" id="IPR036860">
    <property type="entry name" value="SH2_dom_sf"/>
</dbReference>
<dbReference type="Gene3D" id="2.60.40.630">
    <property type="entry name" value="STAT transcription factor, DNA-binding domain"/>
    <property type="match status" value="1"/>
</dbReference>
<keyword evidence="17 19" id="KW-0539">Nucleus</keyword>
<feature type="non-terminal residue" evidence="22">
    <location>
        <position position="1"/>
    </location>
</feature>
<evidence type="ECO:0000256" key="17">
    <source>
        <dbReference type="ARBA" id="ARBA00023242"/>
    </source>
</evidence>
<dbReference type="FunFam" id="1.20.1050.20:FF:000001">
    <property type="entry name" value="Signal transducer and activator of transcription"/>
    <property type="match status" value="1"/>
</dbReference>
<dbReference type="InterPro" id="IPR015988">
    <property type="entry name" value="STAT_TF_CC"/>
</dbReference>
<dbReference type="GO" id="GO:0000981">
    <property type="term" value="F:DNA-binding transcription factor activity, RNA polymerase II-specific"/>
    <property type="evidence" value="ECO:0007669"/>
    <property type="project" value="UniProtKB-ARBA"/>
</dbReference>
<evidence type="ECO:0000256" key="15">
    <source>
        <dbReference type="ARBA" id="ARBA00023159"/>
    </source>
</evidence>
<dbReference type="FunFam" id="2.60.40.630:FF:000001">
    <property type="entry name" value="Signal transducer and activator of transcription"/>
    <property type="match status" value="1"/>
</dbReference>
<keyword evidence="12 19" id="KW-0805">Transcription regulation</keyword>
<dbReference type="GO" id="GO:0003677">
    <property type="term" value="F:DNA binding"/>
    <property type="evidence" value="ECO:0007669"/>
    <property type="project" value="UniProtKB-KW"/>
</dbReference>
<dbReference type="InterPro" id="IPR012345">
    <property type="entry name" value="STAT_TF_DNA-bd_N"/>
</dbReference>
<dbReference type="InterPro" id="IPR000980">
    <property type="entry name" value="SH2"/>
</dbReference>
<evidence type="ECO:0000256" key="12">
    <source>
        <dbReference type="ARBA" id="ARBA00023015"/>
    </source>
</evidence>
<dbReference type="FunFam" id="1.10.238.10:FF:000012">
    <property type="entry name" value="Signal transducer and activator of transcription"/>
    <property type="match status" value="1"/>
</dbReference>
<evidence type="ECO:0000313" key="23">
    <source>
        <dbReference type="Proteomes" id="UP001205998"/>
    </source>
</evidence>
<evidence type="ECO:0000256" key="13">
    <source>
        <dbReference type="ARBA" id="ARBA00023054"/>
    </source>
</evidence>
<keyword evidence="16 19" id="KW-0804">Transcription</keyword>
<keyword evidence="23" id="KW-1185">Reference proteome</keyword>
<keyword evidence="15 19" id="KW-0010">Activator</keyword>
<dbReference type="InterPro" id="IPR013800">
    <property type="entry name" value="STAT_TF_alpha"/>
</dbReference>
<dbReference type="PANTHER" id="PTHR11801">
    <property type="entry name" value="SIGNAL TRANSDUCER AND ACTIVATOR OF TRANSCRIPTION"/>
    <property type="match status" value="1"/>
</dbReference>
<dbReference type="InterPro" id="IPR008967">
    <property type="entry name" value="p53-like_TF_DNA-bd_sf"/>
</dbReference>
<dbReference type="FunFam" id="3.30.505.10:FF:000003">
    <property type="entry name" value="Signal transducer and activator of transcription"/>
    <property type="match status" value="1"/>
</dbReference>
<dbReference type="GO" id="GO:0005737">
    <property type="term" value="C:cytoplasm"/>
    <property type="evidence" value="ECO:0007669"/>
    <property type="project" value="UniProtKB-SubCell"/>
</dbReference>
<keyword evidence="5 19" id="KW-0963">Cytoplasm</keyword>
<dbReference type="SUPFAM" id="SSF55550">
    <property type="entry name" value="SH2 domain"/>
    <property type="match status" value="1"/>
</dbReference>
<dbReference type="GO" id="GO:0060337">
    <property type="term" value="P:type I interferon-mediated signaling pathway"/>
    <property type="evidence" value="ECO:0007669"/>
    <property type="project" value="UniProtKB-ARBA"/>
</dbReference>
<proteinExistence type="inferred from homology"/>
<dbReference type="SUPFAM" id="SSF49417">
    <property type="entry name" value="p53-like transcription factors"/>
    <property type="match status" value="1"/>
</dbReference>
<protein>
    <recommendedName>
        <fullName evidence="19">Signal transducer and activator of transcription</fullName>
    </recommendedName>
</protein>
<dbReference type="Gene3D" id="1.20.1050.20">
    <property type="entry name" value="STAT transcription factor, all-alpha domain"/>
    <property type="match status" value="1"/>
</dbReference>
<dbReference type="Pfam" id="PF01017">
    <property type="entry name" value="STAT_alpha"/>
    <property type="match status" value="1"/>
</dbReference>
<feature type="coiled-coil region" evidence="20">
    <location>
        <begin position="138"/>
        <end position="165"/>
    </location>
</feature>
<dbReference type="InterPro" id="IPR001217">
    <property type="entry name" value="STAT"/>
</dbReference>
<evidence type="ECO:0000256" key="5">
    <source>
        <dbReference type="ARBA" id="ARBA00022490"/>
    </source>
</evidence>
<evidence type="ECO:0000259" key="21">
    <source>
        <dbReference type="PROSITE" id="PS50001"/>
    </source>
</evidence>
<dbReference type="GO" id="GO:0007259">
    <property type="term" value="P:cell surface receptor signaling pathway via JAK-STAT"/>
    <property type="evidence" value="ECO:0007669"/>
    <property type="project" value="UniProtKB-ARBA"/>
</dbReference>
<dbReference type="Gene3D" id="1.10.238.10">
    <property type="entry name" value="EF-hand"/>
    <property type="match status" value="1"/>
</dbReference>
<dbReference type="GO" id="GO:0060333">
    <property type="term" value="P:type II interferon-mediated signaling pathway"/>
    <property type="evidence" value="ECO:0007669"/>
    <property type="project" value="UniProtKB-ARBA"/>
</dbReference>
<dbReference type="InterPro" id="IPR013799">
    <property type="entry name" value="STAT_TF_prot_interaction"/>
</dbReference>
<keyword evidence="7 19" id="KW-0597">Phosphoprotein</keyword>
<dbReference type="SUPFAM" id="SSF48092">
    <property type="entry name" value="Transcription factor STAT-4 N-domain"/>
    <property type="match status" value="1"/>
</dbReference>
<dbReference type="GO" id="GO:0005654">
    <property type="term" value="C:nucleoplasm"/>
    <property type="evidence" value="ECO:0007669"/>
    <property type="project" value="UniProtKB-ARBA"/>
</dbReference>
<keyword evidence="4" id="KW-0488">Methylation</keyword>
<evidence type="ECO:0000256" key="14">
    <source>
        <dbReference type="ARBA" id="ARBA00023125"/>
    </source>
</evidence>
<evidence type="ECO:0000256" key="4">
    <source>
        <dbReference type="ARBA" id="ARBA00022481"/>
    </source>
</evidence>
<dbReference type="Gene3D" id="1.10.532.10">
    <property type="entry name" value="STAT transcription factor, N-terminal domain"/>
    <property type="match status" value="1"/>
</dbReference>
<dbReference type="EMBL" id="MU562658">
    <property type="protein sequence ID" value="KAI5613415.1"/>
    <property type="molecule type" value="Genomic_DNA"/>
</dbReference>
<dbReference type="FunFam" id="1.10.532.10:FF:000001">
    <property type="entry name" value="Signal transducer and activator of transcription"/>
    <property type="match status" value="1"/>
</dbReference>
<keyword evidence="14 19" id="KW-0238">DNA-binding</keyword>
<keyword evidence="9" id="KW-0832">Ubl conjugation</keyword>
<evidence type="ECO:0000256" key="2">
    <source>
        <dbReference type="ARBA" id="ARBA00004496"/>
    </source>
</evidence>
<keyword evidence="8" id="KW-0013">ADP-ribosylation</keyword>
<evidence type="ECO:0000256" key="9">
    <source>
        <dbReference type="ARBA" id="ARBA00022843"/>
    </source>
</evidence>
<evidence type="ECO:0000256" key="7">
    <source>
        <dbReference type="ARBA" id="ARBA00022553"/>
    </source>
</evidence>
<dbReference type="InterPro" id="IPR048988">
    <property type="entry name" value="STAT_linker"/>
</dbReference>
<evidence type="ECO:0000256" key="19">
    <source>
        <dbReference type="RuleBase" id="RU046415"/>
    </source>
</evidence>
<evidence type="ECO:0000256" key="16">
    <source>
        <dbReference type="ARBA" id="ARBA00023163"/>
    </source>
</evidence>
<name>A0AAD5ACH8_SILAS</name>
<comment type="similarity">
    <text evidence="3 19">Belongs to the transcription factor STAT family.</text>
</comment>
<dbReference type="GO" id="GO:0009653">
    <property type="term" value="P:anatomical structure morphogenesis"/>
    <property type="evidence" value="ECO:0007669"/>
    <property type="project" value="UniProtKB-ARBA"/>
</dbReference>
<reference evidence="22" key="1">
    <citation type="submission" date="2018-07" db="EMBL/GenBank/DDBJ databases">
        <title>Comparative genomics of catfishes provides insights into carnivory and benthic adaptation.</title>
        <authorList>
            <person name="Zhang Y."/>
            <person name="Wang D."/>
            <person name="Peng Z."/>
            <person name="Zheng S."/>
            <person name="Shao F."/>
            <person name="Tao W."/>
        </authorList>
    </citation>
    <scope>NUCLEOTIDE SEQUENCE</scope>
    <source>
        <strain evidence="22">Chongqing</strain>
    </source>
</reference>
<dbReference type="Pfam" id="PF02864">
    <property type="entry name" value="STAT_bind"/>
    <property type="match status" value="1"/>
</dbReference>
<evidence type="ECO:0000256" key="11">
    <source>
        <dbReference type="ARBA" id="ARBA00022999"/>
    </source>
</evidence>
<dbReference type="GO" id="GO:0051607">
    <property type="term" value="P:defense response to virus"/>
    <property type="evidence" value="ECO:0007669"/>
    <property type="project" value="UniProtKB-ARBA"/>
</dbReference>
<evidence type="ECO:0000313" key="22">
    <source>
        <dbReference type="EMBL" id="KAI5613415.1"/>
    </source>
</evidence>
<accession>A0AAD5ACH8</accession>
<keyword evidence="10" id="KW-0007">Acetylation</keyword>
<dbReference type="Proteomes" id="UP001205998">
    <property type="component" value="Unassembled WGS sequence"/>
</dbReference>
<keyword evidence="6" id="KW-1017">Isopeptide bond</keyword>
<gene>
    <name evidence="22" type="ORF">C0J50_11303</name>
</gene>
<dbReference type="Gene3D" id="3.30.505.10">
    <property type="entry name" value="SH2 domain"/>
    <property type="match status" value="1"/>
</dbReference>
<dbReference type="AlphaFoldDB" id="A0AAD5ACH8"/>
<dbReference type="GO" id="GO:0042981">
    <property type="term" value="P:regulation of apoptotic process"/>
    <property type="evidence" value="ECO:0007669"/>
    <property type="project" value="UniProtKB-ARBA"/>
</dbReference>
<evidence type="ECO:0000256" key="20">
    <source>
        <dbReference type="SAM" id="Coils"/>
    </source>
</evidence>
<dbReference type="Pfam" id="PF21354">
    <property type="entry name" value="STAT_linker"/>
    <property type="match status" value="1"/>
</dbReference>
<organism evidence="22 23">
    <name type="scientific">Silurus asotus</name>
    <name type="common">Amur catfish</name>
    <name type="synonym">Parasilurus asotus</name>
    <dbReference type="NCBI Taxonomy" id="30991"/>
    <lineage>
        <taxon>Eukaryota</taxon>
        <taxon>Metazoa</taxon>
        <taxon>Chordata</taxon>
        <taxon>Craniata</taxon>
        <taxon>Vertebrata</taxon>
        <taxon>Euteleostomi</taxon>
        <taxon>Actinopterygii</taxon>
        <taxon>Neopterygii</taxon>
        <taxon>Teleostei</taxon>
        <taxon>Ostariophysi</taxon>
        <taxon>Siluriformes</taxon>
        <taxon>Siluridae</taxon>
        <taxon>Silurus</taxon>
    </lineage>
</organism>
<evidence type="ECO:0000256" key="3">
    <source>
        <dbReference type="ARBA" id="ARBA00005586"/>
    </source>
</evidence>